<reference evidence="2" key="1">
    <citation type="submission" date="2022-11" db="UniProtKB">
        <authorList>
            <consortium name="WormBaseParasite"/>
        </authorList>
    </citation>
    <scope>IDENTIFICATION</scope>
</reference>
<keyword evidence="1" id="KW-1185">Reference proteome</keyword>
<accession>A0A915LNK9</accession>
<proteinExistence type="predicted"/>
<sequence length="93" mass="10846">METNSITKAHAKPCNTFQYMNNLELFLSFVLTRGVHVQVKEQFRAMDLIKSRNHANVCLLLDALGREEYKRENGINDEEGQEENDEFLILIIF</sequence>
<evidence type="ECO:0000313" key="2">
    <source>
        <dbReference type="WBParaSite" id="scaffold1346_cov145.g2946"/>
    </source>
</evidence>
<dbReference type="Proteomes" id="UP000887561">
    <property type="component" value="Unplaced"/>
</dbReference>
<dbReference type="AlphaFoldDB" id="A0A915LNK9"/>
<dbReference type="SUPFAM" id="SSF47576">
    <property type="entry name" value="Calponin-homology domain, CH-domain"/>
    <property type="match status" value="1"/>
</dbReference>
<name>A0A915LNK9_MELJA</name>
<dbReference type="WBParaSite" id="scaffold1346_cov145.g2946">
    <property type="protein sequence ID" value="scaffold1346_cov145.g2946"/>
    <property type="gene ID" value="scaffold1346_cov145.g2946"/>
</dbReference>
<organism evidence="1 2">
    <name type="scientific">Meloidogyne javanica</name>
    <name type="common">Root-knot nematode worm</name>
    <dbReference type="NCBI Taxonomy" id="6303"/>
    <lineage>
        <taxon>Eukaryota</taxon>
        <taxon>Metazoa</taxon>
        <taxon>Ecdysozoa</taxon>
        <taxon>Nematoda</taxon>
        <taxon>Chromadorea</taxon>
        <taxon>Rhabditida</taxon>
        <taxon>Tylenchina</taxon>
        <taxon>Tylenchomorpha</taxon>
        <taxon>Tylenchoidea</taxon>
        <taxon>Meloidogynidae</taxon>
        <taxon>Meloidogyninae</taxon>
        <taxon>Meloidogyne</taxon>
        <taxon>Meloidogyne incognita group</taxon>
    </lineage>
</organism>
<evidence type="ECO:0000313" key="1">
    <source>
        <dbReference type="Proteomes" id="UP000887561"/>
    </source>
</evidence>
<protein>
    <submittedName>
        <fullName evidence="2">Non-specific serine/threonine protein kinase</fullName>
    </submittedName>
</protein>
<dbReference type="Gene3D" id="1.10.418.10">
    <property type="entry name" value="Calponin-like domain"/>
    <property type="match status" value="1"/>
</dbReference>
<dbReference type="InterPro" id="IPR036872">
    <property type="entry name" value="CH_dom_sf"/>
</dbReference>